<organism evidence="1 2">
    <name type="scientific">Tothia fuscella</name>
    <dbReference type="NCBI Taxonomy" id="1048955"/>
    <lineage>
        <taxon>Eukaryota</taxon>
        <taxon>Fungi</taxon>
        <taxon>Dikarya</taxon>
        <taxon>Ascomycota</taxon>
        <taxon>Pezizomycotina</taxon>
        <taxon>Dothideomycetes</taxon>
        <taxon>Pleosporomycetidae</taxon>
        <taxon>Venturiales</taxon>
        <taxon>Cylindrosympodiaceae</taxon>
        <taxon>Tothia</taxon>
    </lineage>
</organism>
<dbReference type="Proteomes" id="UP000800235">
    <property type="component" value="Unassembled WGS sequence"/>
</dbReference>
<evidence type="ECO:0000313" key="2">
    <source>
        <dbReference type="Proteomes" id="UP000800235"/>
    </source>
</evidence>
<comment type="caution">
    <text evidence="1">The sequence shown here is derived from an EMBL/GenBank/DDBJ whole genome shotgun (WGS) entry which is preliminary data.</text>
</comment>
<evidence type="ECO:0008006" key="3">
    <source>
        <dbReference type="Google" id="ProtNLM"/>
    </source>
</evidence>
<dbReference type="Gene3D" id="1.10.510.10">
    <property type="entry name" value="Transferase(Phosphotransferase) domain 1"/>
    <property type="match status" value="1"/>
</dbReference>
<protein>
    <recommendedName>
        <fullName evidence="3">Alpha-galactosidase A</fullName>
    </recommendedName>
</protein>
<keyword evidence="2" id="KW-1185">Reference proteome</keyword>
<sequence length="247" mass="27826">MPDDDPDVRQLHAEVDLGDTESEFRILVSGKFVKYLTIDAGLYSPDDMCFEPSFISIIPKLPPGDWNEGHISKDAATGRPHFAEVMKSQHSGITNLWHATRIDHLELQNRRKFARFPWEIPYLEAETTAYQWIDGHQIGPKFLGHLSEEGRVIGFLMVYVSGAKHAGPEDFALCQATLSRLHDLEIKHGDIDKHNFLIHDGKATLIDVETATRCSDKGLLDQELKQLEEELRDTSGRGGSRILPAET</sequence>
<dbReference type="AlphaFoldDB" id="A0A9P4TXQ9"/>
<proteinExistence type="predicted"/>
<gene>
    <name evidence="1" type="ORF">EJ08DRAFT_698221</name>
</gene>
<name>A0A9P4TXQ9_9PEZI</name>
<reference evidence="1" key="1">
    <citation type="journal article" date="2020" name="Stud. Mycol.">
        <title>101 Dothideomycetes genomes: a test case for predicting lifestyles and emergence of pathogens.</title>
        <authorList>
            <person name="Haridas S."/>
            <person name="Albert R."/>
            <person name="Binder M."/>
            <person name="Bloem J."/>
            <person name="Labutti K."/>
            <person name="Salamov A."/>
            <person name="Andreopoulos B."/>
            <person name="Baker S."/>
            <person name="Barry K."/>
            <person name="Bills G."/>
            <person name="Bluhm B."/>
            <person name="Cannon C."/>
            <person name="Castanera R."/>
            <person name="Culley D."/>
            <person name="Daum C."/>
            <person name="Ezra D."/>
            <person name="Gonzalez J."/>
            <person name="Henrissat B."/>
            <person name="Kuo A."/>
            <person name="Liang C."/>
            <person name="Lipzen A."/>
            <person name="Lutzoni F."/>
            <person name="Magnuson J."/>
            <person name="Mondo S."/>
            <person name="Nolan M."/>
            <person name="Ohm R."/>
            <person name="Pangilinan J."/>
            <person name="Park H.-J."/>
            <person name="Ramirez L."/>
            <person name="Alfaro M."/>
            <person name="Sun H."/>
            <person name="Tritt A."/>
            <person name="Yoshinaga Y."/>
            <person name="Zwiers L.-H."/>
            <person name="Turgeon B."/>
            <person name="Goodwin S."/>
            <person name="Spatafora J."/>
            <person name="Crous P."/>
            <person name="Grigoriev I."/>
        </authorList>
    </citation>
    <scope>NUCLEOTIDE SEQUENCE</scope>
    <source>
        <strain evidence="1">CBS 130266</strain>
    </source>
</reference>
<evidence type="ECO:0000313" key="1">
    <source>
        <dbReference type="EMBL" id="KAF2429501.1"/>
    </source>
</evidence>
<dbReference type="InterPro" id="IPR011009">
    <property type="entry name" value="Kinase-like_dom_sf"/>
</dbReference>
<dbReference type="EMBL" id="MU007046">
    <property type="protein sequence ID" value="KAF2429501.1"/>
    <property type="molecule type" value="Genomic_DNA"/>
</dbReference>
<accession>A0A9P4TXQ9</accession>
<dbReference type="OrthoDB" id="2687876at2759"/>
<dbReference type="SUPFAM" id="SSF56112">
    <property type="entry name" value="Protein kinase-like (PK-like)"/>
    <property type="match status" value="1"/>
</dbReference>